<dbReference type="PANTHER" id="PTHR32361">
    <property type="entry name" value="FERRIC/CUPRIC REDUCTASE TRANSMEMBRANE COMPONENT"/>
    <property type="match status" value="1"/>
</dbReference>
<dbReference type="InterPro" id="IPR013130">
    <property type="entry name" value="Fe3_Rdtase_TM_dom"/>
</dbReference>
<dbReference type="InterPro" id="IPR013112">
    <property type="entry name" value="FAD-bd_8"/>
</dbReference>
<dbReference type="Pfam" id="PF08030">
    <property type="entry name" value="NAD_binding_6"/>
    <property type="match status" value="1"/>
</dbReference>
<feature type="transmembrane region" description="Helical" evidence="10">
    <location>
        <begin position="138"/>
        <end position="159"/>
    </location>
</feature>
<keyword evidence="8 10" id="KW-0472">Membrane</keyword>
<keyword evidence="2" id="KW-0813">Transport</keyword>
<evidence type="ECO:0000256" key="6">
    <source>
        <dbReference type="ARBA" id="ARBA00023002"/>
    </source>
</evidence>
<evidence type="ECO:0000259" key="11">
    <source>
        <dbReference type="Pfam" id="PF01794"/>
    </source>
</evidence>
<dbReference type="PANTHER" id="PTHR32361:SF3">
    <property type="entry name" value="REDUCTASE, PUTATIVE (AFU_ORTHOLOGUE AFUA_6G13750)-RELATED"/>
    <property type="match status" value="1"/>
</dbReference>
<evidence type="ECO:0000256" key="1">
    <source>
        <dbReference type="ARBA" id="ARBA00004141"/>
    </source>
</evidence>
<dbReference type="Pfam" id="PF01794">
    <property type="entry name" value="Ferric_reduct"/>
    <property type="match status" value="1"/>
</dbReference>
<dbReference type="EMBL" id="QKXC01000107">
    <property type="protein sequence ID" value="RBR20351.1"/>
    <property type="molecule type" value="Genomic_DNA"/>
</dbReference>
<feature type="compositionally biased region" description="Low complexity" evidence="9">
    <location>
        <begin position="559"/>
        <end position="578"/>
    </location>
</feature>
<evidence type="ECO:0000313" key="14">
    <source>
        <dbReference type="EMBL" id="RBR20351.1"/>
    </source>
</evidence>
<feature type="transmembrane region" description="Helical" evidence="10">
    <location>
        <begin position="54"/>
        <end position="76"/>
    </location>
</feature>
<keyword evidence="3 10" id="KW-0812">Transmembrane</keyword>
<comment type="caution">
    <text evidence="14">The sequence shown here is derived from an EMBL/GenBank/DDBJ whole genome shotgun (WGS) entry which is preliminary data.</text>
</comment>
<dbReference type="CDD" id="cd06186">
    <property type="entry name" value="NOX_Duox_like_FAD_NADP"/>
    <property type="match status" value="1"/>
</dbReference>
<feature type="region of interest" description="Disordered" evidence="9">
    <location>
        <begin position="551"/>
        <end position="580"/>
    </location>
</feature>
<gene>
    <name evidence="14" type="ORF">FIESC28_05315</name>
</gene>
<reference evidence="14 15" key="1">
    <citation type="submission" date="2018-06" db="EMBL/GenBank/DDBJ databases">
        <title>Fusarium incarnatum-equiseti species complex species 28.</title>
        <authorList>
            <person name="Gardiner D.M."/>
        </authorList>
    </citation>
    <scope>NUCLEOTIDE SEQUENCE [LARGE SCALE GENOMIC DNA]</scope>
    <source>
        <strain evidence="14 15">FIESC_28</strain>
    </source>
</reference>
<evidence type="ECO:0000259" key="13">
    <source>
        <dbReference type="Pfam" id="PF08030"/>
    </source>
</evidence>
<keyword evidence="7" id="KW-0406">Ion transport</keyword>
<comment type="subcellular location">
    <subcellularLocation>
        <location evidence="1">Membrane</location>
        <topology evidence="1">Multi-pass membrane protein</topology>
    </subcellularLocation>
</comment>
<dbReference type="RefSeq" id="XP_031016533.1">
    <property type="nucleotide sequence ID" value="XM_031159462.1"/>
</dbReference>
<dbReference type="SFLD" id="SFLDS00052">
    <property type="entry name" value="Ferric_Reductase_Domain"/>
    <property type="match status" value="1"/>
</dbReference>
<keyword evidence="5 10" id="KW-1133">Transmembrane helix</keyword>
<dbReference type="GO" id="GO:0000293">
    <property type="term" value="F:ferric-chelate reductase activity"/>
    <property type="evidence" value="ECO:0007669"/>
    <property type="project" value="UniProtKB-ARBA"/>
</dbReference>
<feature type="domain" description="FAD-binding 8" evidence="12">
    <location>
        <begin position="365"/>
        <end position="457"/>
    </location>
</feature>
<dbReference type="Proteomes" id="UP000253153">
    <property type="component" value="Unassembled WGS sequence"/>
</dbReference>
<dbReference type="GO" id="GO:0015677">
    <property type="term" value="P:copper ion import"/>
    <property type="evidence" value="ECO:0007669"/>
    <property type="project" value="TreeGrafter"/>
</dbReference>
<dbReference type="Gene3D" id="3.40.50.80">
    <property type="entry name" value="Nucleotide-binding domain of ferredoxin-NADP reductase (FNR) module"/>
    <property type="match status" value="1"/>
</dbReference>
<dbReference type="InterPro" id="IPR039261">
    <property type="entry name" value="FNR_nucleotide-bd"/>
</dbReference>
<evidence type="ECO:0000313" key="15">
    <source>
        <dbReference type="Proteomes" id="UP000253153"/>
    </source>
</evidence>
<accession>A0A366RTD6</accession>
<evidence type="ECO:0000256" key="2">
    <source>
        <dbReference type="ARBA" id="ARBA00022448"/>
    </source>
</evidence>
<dbReference type="GeneID" id="41994758"/>
<feature type="transmembrane region" description="Helical" evidence="10">
    <location>
        <begin position="260"/>
        <end position="282"/>
    </location>
</feature>
<evidence type="ECO:0000256" key="8">
    <source>
        <dbReference type="ARBA" id="ARBA00023136"/>
    </source>
</evidence>
<dbReference type="Pfam" id="PF08022">
    <property type="entry name" value="FAD_binding_8"/>
    <property type="match status" value="1"/>
</dbReference>
<feature type="transmembrane region" description="Helical" evidence="10">
    <location>
        <begin position="221"/>
        <end position="240"/>
    </location>
</feature>
<feature type="transmembrane region" description="Helical" evidence="10">
    <location>
        <begin position="179"/>
        <end position="200"/>
    </location>
</feature>
<evidence type="ECO:0000256" key="7">
    <source>
        <dbReference type="ARBA" id="ARBA00023065"/>
    </source>
</evidence>
<evidence type="ECO:0000256" key="3">
    <source>
        <dbReference type="ARBA" id="ARBA00022692"/>
    </source>
</evidence>
<dbReference type="InterPro" id="IPR051410">
    <property type="entry name" value="Ferric/Cupric_Reductase"/>
</dbReference>
<evidence type="ECO:0000256" key="9">
    <source>
        <dbReference type="SAM" id="MobiDB-lite"/>
    </source>
</evidence>
<dbReference type="GO" id="GO:0006826">
    <property type="term" value="P:iron ion transport"/>
    <property type="evidence" value="ECO:0007669"/>
    <property type="project" value="TreeGrafter"/>
</dbReference>
<dbReference type="SUPFAM" id="SSF52343">
    <property type="entry name" value="Ferredoxin reductase-like, C-terminal NADP-linked domain"/>
    <property type="match status" value="1"/>
</dbReference>
<evidence type="ECO:0000256" key="5">
    <source>
        <dbReference type="ARBA" id="ARBA00022989"/>
    </source>
</evidence>
<evidence type="ECO:0000256" key="4">
    <source>
        <dbReference type="ARBA" id="ARBA00022982"/>
    </source>
</evidence>
<feature type="domain" description="Ferric oxidoreductase" evidence="11">
    <location>
        <begin position="184"/>
        <end position="306"/>
    </location>
</feature>
<evidence type="ECO:0000259" key="12">
    <source>
        <dbReference type="Pfam" id="PF08022"/>
    </source>
</evidence>
<keyword evidence="4" id="KW-0249">Electron transport</keyword>
<name>A0A366RTD6_9HYPO</name>
<organism evidence="14 15">
    <name type="scientific">Fusarium coffeatum</name>
    <dbReference type="NCBI Taxonomy" id="231269"/>
    <lineage>
        <taxon>Eukaryota</taxon>
        <taxon>Fungi</taxon>
        <taxon>Dikarya</taxon>
        <taxon>Ascomycota</taxon>
        <taxon>Pezizomycotina</taxon>
        <taxon>Sordariomycetes</taxon>
        <taxon>Hypocreomycetidae</taxon>
        <taxon>Hypocreales</taxon>
        <taxon>Nectriaceae</taxon>
        <taxon>Fusarium</taxon>
        <taxon>Fusarium incarnatum-equiseti species complex</taxon>
    </lineage>
</organism>
<evidence type="ECO:0000256" key="10">
    <source>
        <dbReference type="SAM" id="Phobius"/>
    </source>
</evidence>
<keyword evidence="15" id="KW-1185">Reference proteome</keyword>
<dbReference type="InterPro" id="IPR013121">
    <property type="entry name" value="Fe_red_NAD-bd_6"/>
</dbReference>
<dbReference type="GO" id="GO:0006879">
    <property type="term" value="P:intracellular iron ion homeostasis"/>
    <property type="evidence" value="ECO:0007669"/>
    <property type="project" value="TreeGrafter"/>
</dbReference>
<feature type="transmembrane region" description="Helical" evidence="10">
    <location>
        <begin position="294"/>
        <end position="310"/>
    </location>
</feature>
<dbReference type="OrthoDB" id="167398at2759"/>
<feature type="domain" description="Ferric reductase NAD binding" evidence="13">
    <location>
        <begin position="466"/>
        <end position="616"/>
    </location>
</feature>
<sequence>MESLTRALGARHIQNMSEAETLEPHWGYADRALPCAKDVKTCAYLDLVYSGHDYSMLFVGIFWAIAIAVLFTWAFARKMWPSPKADEFLIADGEKVFSSTINRQNRMQRTVGSFVRSYLLPDSLRIVFGRTTRLQVSLLAIISAYLIIASFAGLTYKIWVVAVPDHEGVYTIRTTLGPWSNRIGVLAYALTPLTVMLASRESILSLLTGVPYQSFNFLHRWLGYIILVQALLHTIAWIVIETKLYAPQPDAALQLITEKYMIWGIVATLLIMLLFVLTLPVVIRRTGYEFFRKAHYVLAMVYIGACYAHWDKLSCFLYSSLIFWALDRALRLIRTGLIHYQLMDTGSMGFKSIKASVRHFPDSENGDVVRVDFVHSQDPWKIGQHFYLCFTECSIWQSHPFTPLSLPVLTEATVQHSYILRAKQGETKKLAEMARKQMAENIDITTPVIFSGSYGESITENLTPETNVLCVAGGTGITYVLPVLLDLISKPSSTMRKVQLIWAIRKASDAQWVHDELESILHSRESHGIEVRIFVTREAGSPTAVIGADLGDKEVEVGTSSPSNLSDSGDVSSGSSTSHPDLSKLVPEFIVDTVRGSTTVFASGPGSMVSDLRLAVAASNSGSQVWKGNDRFDVSLVCDNRLE</sequence>
<dbReference type="AlphaFoldDB" id="A0A366RTD6"/>
<dbReference type="GO" id="GO:0005886">
    <property type="term" value="C:plasma membrane"/>
    <property type="evidence" value="ECO:0007669"/>
    <property type="project" value="TreeGrafter"/>
</dbReference>
<proteinExistence type="predicted"/>
<dbReference type="SFLD" id="SFLDG01168">
    <property type="entry name" value="Ferric_reductase_subgroup_(FRE"/>
    <property type="match status" value="1"/>
</dbReference>
<keyword evidence="6" id="KW-0560">Oxidoreductase</keyword>
<protein>
    <recommendedName>
        <fullName evidence="16">FAD-binding FR-type domain-containing protein</fullName>
    </recommendedName>
</protein>
<evidence type="ECO:0008006" key="16">
    <source>
        <dbReference type="Google" id="ProtNLM"/>
    </source>
</evidence>